<dbReference type="InterPro" id="IPR017241">
    <property type="entry name" value="Toll-like_receptor"/>
</dbReference>
<organism evidence="13 14">
    <name type="scientific">Mytilus galloprovincialis</name>
    <name type="common">Mediterranean mussel</name>
    <dbReference type="NCBI Taxonomy" id="29158"/>
    <lineage>
        <taxon>Eukaryota</taxon>
        <taxon>Metazoa</taxon>
        <taxon>Spiralia</taxon>
        <taxon>Lophotrochozoa</taxon>
        <taxon>Mollusca</taxon>
        <taxon>Bivalvia</taxon>
        <taxon>Autobranchia</taxon>
        <taxon>Pteriomorphia</taxon>
        <taxon>Mytilida</taxon>
        <taxon>Mytiloidea</taxon>
        <taxon>Mytilidae</taxon>
        <taxon>Mytilinae</taxon>
        <taxon>Mytilus</taxon>
    </lineage>
</organism>
<dbReference type="InterPro" id="IPR032675">
    <property type="entry name" value="LRR_dom_sf"/>
</dbReference>
<evidence type="ECO:0000313" key="13">
    <source>
        <dbReference type="EMBL" id="VDI29076.1"/>
    </source>
</evidence>
<dbReference type="InterPro" id="IPR035897">
    <property type="entry name" value="Toll_tir_struct_dom_sf"/>
</dbReference>
<evidence type="ECO:0000259" key="12">
    <source>
        <dbReference type="PROSITE" id="PS50104"/>
    </source>
</evidence>
<dbReference type="Proteomes" id="UP000596742">
    <property type="component" value="Unassembled WGS sequence"/>
</dbReference>
<dbReference type="Gene3D" id="3.80.10.10">
    <property type="entry name" value="Ribonuclease Inhibitor"/>
    <property type="match status" value="3"/>
</dbReference>
<dbReference type="SMART" id="SM00369">
    <property type="entry name" value="LRR_TYP"/>
    <property type="match status" value="7"/>
</dbReference>
<evidence type="ECO:0000256" key="10">
    <source>
        <dbReference type="ARBA" id="ARBA00023180"/>
    </source>
</evidence>
<evidence type="ECO:0000256" key="6">
    <source>
        <dbReference type="ARBA" id="ARBA00022737"/>
    </source>
</evidence>
<keyword evidence="6" id="KW-0677">Repeat</keyword>
<keyword evidence="7 11" id="KW-1133">Transmembrane helix</keyword>
<evidence type="ECO:0000256" key="11">
    <source>
        <dbReference type="SAM" id="Phobius"/>
    </source>
</evidence>
<dbReference type="OrthoDB" id="6071240at2759"/>
<name>A0A8B6E3J4_MYTGA</name>
<accession>A0A8B6E3J4</accession>
<dbReference type="GO" id="GO:0002224">
    <property type="term" value="P:toll-like receptor signaling pathway"/>
    <property type="evidence" value="ECO:0007669"/>
    <property type="project" value="InterPro"/>
</dbReference>
<comment type="caution">
    <text evidence="13">The sequence shown here is derived from an EMBL/GenBank/DDBJ whole genome shotgun (WGS) entry which is preliminary data.</text>
</comment>
<dbReference type="SUPFAM" id="SSF52058">
    <property type="entry name" value="L domain-like"/>
    <property type="match status" value="1"/>
</dbReference>
<dbReference type="GO" id="GO:0004888">
    <property type="term" value="F:transmembrane signaling receptor activity"/>
    <property type="evidence" value="ECO:0007669"/>
    <property type="project" value="InterPro"/>
</dbReference>
<keyword evidence="8 11" id="KW-0472">Membrane</keyword>
<dbReference type="SUPFAM" id="SSF52047">
    <property type="entry name" value="RNI-like"/>
    <property type="match status" value="1"/>
</dbReference>
<evidence type="ECO:0000256" key="3">
    <source>
        <dbReference type="ARBA" id="ARBA00022614"/>
    </source>
</evidence>
<dbReference type="InterPro" id="IPR003591">
    <property type="entry name" value="Leu-rich_rpt_typical-subtyp"/>
</dbReference>
<evidence type="ECO:0000256" key="4">
    <source>
        <dbReference type="ARBA" id="ARBA00022692"/>
    </source>
</evidence>
<keyword evidence="4 11" id="KW-0812">Transmembrane</keyword>
<dbReference type="PIRSF" id="PIRSF037595">
    <property type="entry name" value="Toll-like_receptor"/>
    <property type="match status" value="1"/>
</dbReference>
<dbReference type="Pfam" id="PF13855">
    <property type="entry name" value="LRR_8"/>
    <property type="match status" value="2"/>
</dbReference>
<dbReference type="GO" id="GO:0006955">
    <property type="term" value="P:immune response"/>
    <property type="evidence" value="ECO:0007669"/>
    <property type="project" value="InterPro"/>
</dbReference>
<proteinExistence type="inferred from homology"/>
<feature type="transmembrane region" description="Helical" evidence="11">
    <location>
        <begin position="637"/>
        <end position="662"/>
    </location>
</feature>
<keyword evidence="10" id="KW-0325">Glycoprotein</keyword>
<comment type="subcellular location">
    <subcellularLocation>
        <location evidence="1">Membrane</location>
        <topology evidence="1">Single-pass type I membrane protein</topology>
    </subcellularLocation>
</comment>
<evidence type="ECO:0000256" key="9">
    <source>
        <dbReference type="ARBA" id="ARBA00023170"/>
    </source>
</evidence>
<dbReference type="PROSITE" id="PS50104">
    <property type="entry name" value="TIR"/>
    <property type="match status" value="1"/>
</dbReference>
<evidence type="ECO:0000256" key="2">
    <source>
        <dbReference type="ARBA" id="ARBA00009634"/>
    </source>
</evidence>
<dbReference type="InterPro" id="IPR000157">
    <property type="entry name" value="TIR_dom"/>
</dbReference>
<dbReference type="InterPro" id="IPR001611">
    <property type="entry name" value="Leu-rich_rpt"/>
</dbReference>
<evidence type="ECO:0000256" key="5">
    <source>
        <dbReference type="ARBA" id="ARBA00022729"/>
    </source>
</evidence>
<gene>
    <name evidence="13" type="ORF">MGAL_10B024121</name>
</gene>
<dbReference type="SMART" id="SM00255">
    <property type="entry name" value="TIR"/>
    <property type="match status" value="1"/>
</dbReference>
<dbReference type="PANTHER" id="PTHR24365">
    <property type="entry name" value="TOLL-LIKE RECEPTOR"/>
    <property type="match status" value="1"/>
</dbReference>
<dbReference type="Gene3D" id="3.40.50.10140">
    <property type="entry name" value="Toll/interleukin-1 receptor homology (TIR) domain"/>
    <property type="match status" value="1"/>
</dbReference>
<keyword evidence="14" id="KW-1185">Reference proteome</keyword>
<dbReference type="AlphaFoldDB" id="A0A8B6E3J4"/>
<dbReference type="PANTHER" id="PTHR24365:SF541">
    <property type="entry name" value="PROTEIN TOLL-RELATED"/>
    <property type="match status" value="1"/>
</dbReference>
<sequence length="837" mass="97099">MDFRKMMHTVLGLVCTVVYWLCVLVAATTKGPVNKRVTANYTNKSLTEVPKNLSVHINVLILDQNEIQIIENGTFKNLSVLIKLTINNNKLIILQPSAFDGLDSLQTLELAGNKLNLSVFTPTLFRFIATLRVLDVSRNMNFSDRTSLTHYPDKAFATLINLEDFTIDLAPFPIFGPEFKKMENLQRLEFSHCQVREINNSTFSNFNSSVKYLYLWKCRHFVKVENGTLEPFPHLKVLDISNTYMHPIQAFYLLKPLANSSMEIINFNHVNDESIITNSTYRYEVIITKDLMQYLKTICVEAIDVSNNNIIDFENGSLLTFDRPECLFEISLSKNRFSVFNGHQLNNTIQFFASTSNLWKFEYSYIPLSFINVTEHLDFNMSSIPNDRVITLPSSIKDVEMSHIFRTGEPVLWVIPENTSVRSFDVSFCQTVDQGKILAGSEIDYMDVTGIDSRVIFDTLHLHPLSNLRTLIIEHANLYITSKMQNNIFTFIPRTETLDISHNFLWELNLNIFEHMTKLTYLNLSNNLFRQIPLAITKIPNLKKLDMTNNLLTNINISFQTYFKQLNENHGFTLNLDNNALACDCTNTDFIQWLDKTNVTLDANGTYKCILKNSTEINTHHAALYFNDLYAGCNSKLWLKAVLGVFVAFIVIFFSFMLVYSFRWRISFYLYKRFRNMLEKGIAVNFKYDVFVFYPEGGLSWVKYVLIPKLERKWGLQMCIPDRDFSVGKPIADEIADNIEQSRHIIFLVTSSFKLDLWGEYAIERAKYHHFSQNLQKIIVITKDLETEEIPHELSALWKDIALIEWPINEKDLENTWNKLKLWLFLNQPNLCLAKLN</sequence>
<evidence type="ECO:0000313" key="14">
    <source>
        <dbReference type="Proteomes" id="UP000596742"/>
    </source>
</evidence>
<dbReference type="EMBL" id="UYJE01004556">
    <property type="protein sequence ID" value="VDI29076.1"/>
    <property type="molecule type" value="Genomic_DNA"/>
</dbReference>
<feature type="domain" description="TIR" evidence="12">
    <location>
        <begin position="686"/>
        <end position="824"/>
    </location>
</feature>
<evidence type="ECO:0000256" key="7">
    <source>
        <dbReference type="ARBA" id="ARBA00022989"/>
    </source>
</evidence>
<evidence type="ECO:0000256" key="8">
    <source>
        <dbReference type="ARBA" id="ARBA00023136"/>
    </source>
</evidence>
<keyword evidence="5" id="KW-0732">Signal</keyword>
<dbReference type="Pfam" id="PF01582">
    <property type="entry name" value="TIR"/>
    <property type="match status" value="1"/>
</dbReference>
<keyword evidence="9 13" id="KW-0675">Receptor</keyword>
<keyword evidence="3" id="KW-0433">Leucine-rich repeat</keyword>
<evidence type="ECO:0000256" key="1">
    <source>
        <dbReference type="ARBA" id="ARBA00004479"/>
    </source>
</evidence>
<comment type="similarity">
    <text evidence="2">Belongs to the Toll-like receptor family.</text>
</comment>
<reference evidence="13" key="1">
    <citation type="submission" date="2018-11" db="EMBL/GenBank/DDBJ databases">
        <authorList>
            <person name="Alioto T."/>
            <person name="Alioto T."/>
        </authorList>
    </citation>
    <scope>NUCLEOTIDE SEQUENCE</scope>
</reference>
<dbReference type="GO" id="GO:0005886">
    <property type="term" value="C:plasma membrane"/>
    <property type="evidence" value="ECO:0007669"/>
    <property type="project" value="TreeGrafter"/>
</dbReference>
<protein>
    <submittedName>
        <fullName evidence="13">Toll-like receptor 13</fullName>
    </submittedName>
</protein>
<dbReference type="SUPFAM" id="SSF52200">
    <property type="entry name" value="Toll/Interleukin receptor TIR domain"/>
    <property type="match status" value="1"/>
</dbReference>